<feature type="region of interest" description="Disordered" evidence="1">
    <location>
        <begin position="1"/>
        <end position="52"/>
    </location>
</feature>
<keyword evidence="3" id="KW-1185">Reference proteome</keyword>
<protein>
    <submittedName>
        <fullName evidence="2">Uncharacterized protein</fullName>
    </submittedName>
</protein>
<evidence type="ECO:0000313" key="2">
    <source>
        <dbReference type="EMBL" id="NJP43270.1"/>
    </source>
</evidence>
<evidence type="ECO:0000256" key="1">
    <source>
        <dbReference type="SAM" id="MobiDB-lite"/>
    </source>
</evidence>
<sequence>MPPQNQNPQNQPPEYRPPEYQSGQPPTQGYGIPAQEPLRTPPAAAAGPQPEVSRRSLLRSGLLGGGIGLAVAAGAGTAVGLTHHSSGTSLKPASKPVVMAPMPPRAVQGPLVVYISDSASGVLDVFAGTGATRIHNPGLVTQLLDNLK</sequence>
<dbReference type="RefSeq" id="WP_167982144.1">
    <property type="nucleotide sequence ID" value="NZ_JAATEJ010000004.1"/>
</dbReference>
<feature type="compositionally biased region" description="Pro residues" evidence="1">
    <location>
        <begin position="1"/>
        <end position="15"/>
    </location>
</feature>
<evidence type="ECO:0000313" key="3">
    <source>
        <dbReference type="Proteomes" id="UP000734511"/>
    </source>
</evidence>
<accession>A0ABX0ZHQ1</accession>
<dbReference type="EMBL" id="JAATEJ010000004">
    <property type="protein sequence ID" value="NJP43270.1"/>
    <property type="molecule type" value="Genomic_DNA"/>
</dbReference>
<organism evidence="2 3">
    <name type="scientific">Actinacidiphila epipremni</name>
    <dbReference type="NCBI Taxonomy" id="2053013"/>
    <lineage>
        <taxon>Bacteria</taxon>
        <taxon>Bacillati</taxon>
        <taxon>Actinomycetota</taxon>
        <taxon>Actinomycetes</taxon>
        <taxon>Kitasatosporales</taxon>
        <taxon>Streptomycetaceae</taxon>
        <taxon>Actinacidiphila</taxon>
    </lineage>
</organism>
<gene>
    <name evidence="2" type="ORF">HCN08_07630</name>
</gene>
<name>A0ABX0ZHQ1_9ACTN</name>
<dbReference type="Proteomes" id="UP000734511">
    <property type="component" value="Unassembled WGS sequence"/>
</dbReference>
<reference evidence="2 3" key="1">
    <citation type="submission" date="2020-03" db="EMBL/GenBank/DDBJ databases">
        <title>WGS of actinomycetes isolated from Thailand.</title>
        <authorList>
            <person name="Thawai C."/>
        </authorList>
    </citation>
    <scope>NUCLEOTIDE SEQUENCE [LARGE SCALE GENOMIC DNA]</scope>
    <source>
        <strain evidence="2 3">PRB2-1</strain>
    </source>
</reference>
<comment type="caution">
    <text evidence="2">The sequence shown here is derived from an EMBL/GenBank/DDBJ whole genome shotgun (WGS) entry which is preliminary data.</text>
</comment>
<proteinExistence type="predicted"/>